<gene>
    <name evidence="4" type="ORF">TTRE_0000895701</name>
</gene>
<dbReference type="Gene3D" id="3.40.50.11350">
    <property type="match status" value="1"/>
</dbReference>
<name>A0A077ZLH4_TRITR</name>
<dbReference type="OrthoDB" id="422368at2759"/>
<keyword evidence="2" id="KW-0294">Fucose metabolism</keyword>
<evidence type="ECO:0000313" key="4">
    <source>
        <dbReference type="EMBL" id="CDW60569.1"/>
    </source>
</evidence>
<keyword evidence="3" id="KW-0119">Carbohydrate metabolism</keyword>
<dbReference type="GO" id="GO:0006004">
    <property type="term" value="P:fucose metabolic process"/>
    <property type="evidence" value="ECO:0007669"/>
    <property type="project" value="UniProtKB-KW"/>
</dbReference>
<dbReference type="EMBL" id="HG807199">
    <property type="protein sequence ID" value="CDW60569.1"/>
    <property type="molecule type" value="Genomic_DNA"/>
</dbReference>
<sequence length="140" mass="15895">MAVHLRRRDFVTHRRNNTPTIQSAVSQIAVKAKNNSLNVVFVATDGSREEIRSLFDGLKLVGLIPKRFVPNRETLRTFLDGGISIVDQWICAHARSESTFTLRIYDDREILGFHSSTTFNSFCGTGQQDCEQPAQWKLVQ</sequence>
<dbReference type="GO" id="GO:0046922">
    <property type="term" value="F:peptide-O-fucosyltransferase activity"/>
    <property type="evidence" value="ECO:0007669"/>
    <property type="project" value="InterPro"/>
</dbReference>
<evidence type="ECO:0000256" key="1">
    <source>
        <dbReference type="ARBA" id="ARBA00022679"/>
    </source>
</evidence>
<dbReference type="PANTHER" id="PTHR13398:SF0">
    <property type="entry name" value="GDP-FUCOSE PROTEIN O-FUCOSYLTRANSFERASE 2"/>
    <property type="match status" value="1"/>
</dbReference>
<dbReference type="PANTHER" id="PTHR13398">
    <property type="entry name" value="GDP-FUCOSE PROTEIN O-FUCOSYLTRANSFERASE 2"/>
    <property type="match status" value="1"/>
</dbReference>
<organism evidence="4 5">
    <name type="scientific">Trichuris trichiura</name>
    <name type="common">Whipworm</name>
    <name type="synonym">Trichocephalus trichiurus</name>
    <dbReference type="NCBI Taxonomy" id="36087"/>
    <lineage>
        <taxon>Eukaryota</taxon>
        <taxon>Metazoa</taxon>
        <taxon>Ecdysozoa</taxon>
        <taxon>Nematoda</taxon>
        <taxon>Enoplea</taxon>
        <taxon>Dorylaimia</taxon>
        <taxon>Trichinellida</taxon>
        <taxon>Trichuridae</taxon>
        <taxon>Trichuris</taxon>
    </lineage>
</organism>
<dbReference type="InterPro" id="IPR045130">
    <property type="entry name" value="OFUT2-like"/>
</dbReference>
<dbReference type="Proteomes" id="UP000030665">
    <property type="component" value="Unassembled WGS sequence"/>
</dbReference>
<reference evidence="4" key="1">
    <citation type="submission" date="2014-01" db="EMBL/GenBank/DDBJ databases">
        <authorList>
            <person name="Aslett M."/>
        </authorList>
    </citation>
    <scope>NUCLEOTIDE SEQUENCE</scope>
</reference>
<dbReference type="AlphaFoldDB" id="A0A077ZLH4"/>
<dbReference type="STRING" id="36087.A0A077ZLH4"/>
<reference evidence="4" key="2">
    <citation type="submission" date="2014-03" db="EMBL/GenBank/DDBJ databases">
        <title>The whipworm genome and dual-species transcriptomics of an intimate host-pathogen interaction.</title>
        <authorList>
            <person name="Foth B.J."/>
            <person name="Tsai I.J."/>
            <person name="Reid A.J."/>
            <person name="Bancroft A.J."/>
            <person name="Nichol S."/>
            <person name="Tracey A."/>
            <person name="Holroyd N."/>
            <person name="Cotton J.A."/>
            <person name="Stanley E.J."/>
            <person name="Zarowiecki M."/>
            <person name="Liu J.Z."/>
            <person name="Huckvale T."/>
            <person name="Cooper P.J."/>
            <person name="Grencis R.K."/>
            <person name="Berriman M."/>
        </authorList>
    </citation>
    <scope>NUCLEOTIDE SEQUENCE [LARGE SCALE GENOMIC DNA]</scope>
</reference>
<protein>
    <submittedName>
        <fullName evidence="4">O-FucT domain containing protein</fullName>
    </submittedName>
</protein>
<evidence type="ECO:0000256" key="3">
    <source>
        <dbReference type="ARBA" id="ARBA00023277"/>
    </source>
</evidence>
<accession>A0A077ZLH4</accession>
<keyword evidence="1" id="KW-0808">Transferase</keyword>
<evidence type="ECO:0000256" key="2">
    <source>
        <dbReference type="ARBA" id="ARBA00023253"/>
    </source>
</evidence>
<proteinExistence type="predicted"/>
<evidence type="ECO:0000313" key="5">
    <source>
        <dbReference type="Proteomes" id="UP000030665"/>
    </source>
</evidence>
<keyword evidence="5" id="KW-1185">Reference proteome</keyword>